<evidence type="ECO:0000256" key="2">
    <source>
        <dbReference type="SAM" id="Phobius"/>
    </source>
</evidence>
<feature type="signal peptide" evidence="3">
    <location>
        <begin position="1"/>
        <end position="34"/>
    </location>
</feature>
<feature type="compositionally biased region" description="Basic residues" evidence="1">
    <location>
        <begin position="455"/>
        <end position="467"/>
    </location>
</feature>
<feature type="region of interest" description="Disordered" evidence="1">
    <location>
        <begin position="177"/>
        <end position="197"/>
    </location>
</feature>
<keyword evidence="2" id="KW-0812">Transmembrane</keyword>
<keyword evidence="2" id="KW-1133">Transmembrane helix</keyword>
<evidence type="ECO:0000256" key="3">
    <source>
        <dbReference type="SAM" id="SignalP"/>
    </source>
</evidence>
<keyword evidence="3" id="KW-0732">Signal</keyword>
<dbReference type="AlphaFoldDB" id="A0A1Q9CFI8"/>
<feature type="transmembrane region" description="Helical" evidence="2">
    <location>
        <begin position="79"/>
        <end position="97"/>
    </location>
</feature>
<feature type="region of interest" description="Disordered" evidence="1">
    <location>
        <begin position="209"/>
        <end position="230"/>
    </location>
</feature>
<evidence type="ECO:0000256" key="1">
    <source>
        <dbReference type="SAM" id="MobiDB-lite"/>
    </source>
</evidence>
<keyword evidence="2" id="KW-0472">Membrane</keyword>
<dbReference type="OrthoDB" id="485288at2759"/>
<gene>
    <name evidence="4" type="ORF">AK812_SmicGene37745</name>
</gene>
<feature type="region of interest" description="Disordered" evidence="1">
    <location>
        <begin position="243"/>
        <end position="307"/>
    </location>
</feature>
<name>A0A1Q9CFI8_SYMMI</name>
<sequence length="494" mass="52334">MANVNRDRKCRSAPRPMVVLAPVLAAALRWLAEAAGSAVPAAAQLPANCREAVTHALLTCAIGPPRYFAPGWGPCSHCWGWLCAGLLLGVFGAFLLWGRVSTRHGPPPAWSVAASELLHCMAVGGETELQALAEAAGQTPTELLCGIFQRPEQPQWRRILAAANQHLHCPARCDNLAKGRPGDRQLTQVPPDDGPTARRRERALHALAQMQLLPPLSSPREGEEHGTGSETDAAITLSDTLSATTPFASPRGEVQAELSGAMAPTAPDEATPGFTPPRSPDLPPREPETSAEPLPWQDARPPSSMPGERNSWLFVPLLQAAAGNLTARATHAWRSCPQIGTRFNELVSLLRDAPPPRPTGIARTLLAVAECEAHDGGWHILQEDHATATALTALPDEPLPLAAALPLCMAPDGYLTAAAQSALLESYAGALAAATARSLADDVRRTLDAREPHAATRRRRRRARHRSAQCGNAPPRSSTGDEGNGVPTCPAAAD</sequence>
<evidence type="ECO:0000313" key="4">
    <source>
        <dbReference type="EMBL" id="OLP81689.1"/>
    </source>
</evidence>
<reference evidence="4 5" key="1">
    <citation type="submission" date="2016-02" db="EMBL/GenBank/DDBJ databases">
        <title>Genome analysis of coral dinoflagellate symbionts highlights evolutionary adaptations to a symbiotic lifestyle.</title>
        <authorList>
            <person name="Aranda M."/>
            <person name="Li Y."/>
            <person name="Liew Y.J."/>
            <person name="Baumgarten S."/>
            <person name="Simakov O."/>
            <person name="Wilson M."/>
            <person name="Piel J."/>
            <person name="Ashoor H."/>
            <person name="Bougouffa S."/>
            <person name="Bajic V.B."/>
            <person name="Ryu T."/>
            <person name="Ravasi T."/>
            <person name="Bayer T."/>
            <person name="Micklem G."/>
            <person name="Kim H."/>
            <person name="Bhak J."/>
            <person name="Lajeunesse T.C."/>
            <person name="Voolstra C.R."/>
        </authorList>
    </citation>
    <scope>NUCLEOTIDE SEQUENCE [LARGE SCALE GENOMIC DNA]</scope>
    <source>
        <strain evidence="4 5">CCMP2467</strain>
    </source>
</reference>
<keyword evidence="5" id="KW-1185">Reference proteome</keyword>
<accession>A0A1Q9CFI8</accession>
<feature type="non-terminal residue" evidence="4">
    <location>
        <position position="494"/>
    </location>
</feature>
<feature type="region of interest" description="Disordered" evidence="1">
    <location>
        <begin position="447"/>
        <end position="494"/>
    </location>
</feature>
<proteinExistence type="predicted"/>
<evidence type="ECO:0000313" key="5">
    <source>
        <dbReference type="Proteomes" id="UP000186817"/>
    </source>
</evidence>
<dbReference type="Proteomes" id="UP000186817">
    <property type="component" value="Unassembled WGS sequence"/>
</dbReference>
<protein>
    <submittedName>
        <fullName evidence="4">Uncharacterized protein</fullName>
    </submittedName>
</protein>
<dbReference type="EMBL" id="LSRX01001258">
    <property type="protein sequence ID" value="OLP81689.1"/>
    <property type="molecule type" value="Genomic_DNA"/>
</dbReference>
<feature type="chain" id="PRO_5013271637" evidence="3">
    <location>
        <begin position="35"/>
        <end position="494"/>
    </location>
</feature>
<organism evidence="4 5">
    <name type="scientific">Symbiodinium microadriaticum</name>
    <name type="common">Dinoflagellate</name>
    <name type="synonym">Zooxanthella microadriatica</name>
    <dbReference type="NCBI Taxonomy" id="2951"/>
    <lineage>
        <taxon>Eukaryota</taxon>
        <taxon>Sar</taxon>
        <taxon>Alveolata</taxon>
        <taxon>Dinophyceae</taxon>
        <taxon>Suessiales</taxon>
        <taxon>Symbiodiniaceae</taxon>
        <taxon>Symbiodinium</taxon>
    </lineage>
</organism>
<comment type="caution">
    <text evidence="4">The sequence shown here is derived from an EMBL/GenBank/DDBJ whole genome shotgun (WGS) entry which is preliminary data.</text>
</comment>